<proteinExistence type="predicted"/>
<keyword evidence="3" id="KW-1185">Reference proteome</keyword>
<dbReference type="EMBL" id="BAABEY010000036">
    <property type="protein sequence ID" value="GAA4447724.1"/>
    <property type="molecule type" value="Genomic_DNA"/>
</dbReference>
<dbReference type="Pfam" id="PF01740">
    <property type="entry name" value="STAS"/>
    <property type="match status" value="1"/>
</dbReference>
<dbReference type="Gene3D" id="3.30.750.24">
    <property type="entry name" value="STAS domain"/>
    <property type="match status" value="1"/>
</dbReference>
<evidence type="ECO:0000259" key="1">
    <source>
        <dbReference type="Pfam" id="PF01740"/>
    </source>
</evidence>
<organism evidence="2 3">
    <name type="scientific">Ravibacter arvi</name>
    <dbReference type="NCBI Taxonomy" id="2051041"/>
    <lineage>
        <taxon>Bacteria</taxon>
        <taxon>Pseudomonadati</taxon>
        <taxon>Bacteroidota</taxon>
        <taxon>Cytophagia</taxon>
        <taxon>Cytophagales</taxon>
        <taxon>Spirosomataceae</taxon>
        <taxon>Ravibacter</taxon>
    </lineage>
</organism>
<dbReference type="RefSeq" id="WP_345033041.1">
    <property type="nucleotide sequence ID" value="NZ_BAABEY010000036.1"/>
</dbReference>
<reference evidence="3" key="1">
    <citation type="journal article" date="2019" name="Int. J. Syst. Evol. Microbiol.">
        <title>The Global Catalogue of Microorganisms (GCM) 10K type strain sequencing project: providing services to taxonomists for standard genome sequencing and annotation.</title>
        <authorList>
            <consortium name="The Broad Institute Genomics Platform"/>
            <consortium name="The Broad Institute Genome Sequencing Center for Infectious Disease"/>
            <person name="Wu L."/>
            <person name="Ma J."/>
        </authorList>
    </citation>
    <scope>NUCLEOTIDE SEQUENCE [LARGE SCALE GENOMIC DNA]</scope>
    <source>
        <strain evidence="3">JCM 31920</strain>
    </source>
</reference>
<dbReference type="Proteomes" id="UP001501508">
    <property type="component" value="Unassembled WGS sequence"/>
</dbReference>
<dbReference type="InterPro" id="IPR002645">
    <property type="entry name" value="STAS_dom"/>
</dbReference>
<accession>A0ABP8MB46</accession>
<dbReference type="InterPro" id="IPR036513">
    <property type="entry name" value="STAS_dom_sf"/>
</dbReference>
<feature type="domain" description="STAS" evidence="1">
    <location>
        <begin position="11"/>
        <end position="105"/>
    </location>
</feature>
<gene>
    <name evidence="2" type="ORF">GCM10023091_43100</name>
</gene>
<name>A0ABP8MB46_9BACT</name>
<evidence type="ECO:0000313" key="3">
    <source>
        <dbReference type="Proteomes" id="UP001501508"/>
    </source>
</evidence>
<comment type="caution">
    <text evidence="2">The sequence shown here is derived from an EMBL/GenBank/DDBJ whole genome shotgun (WGS) entry which is preliminary data.</text>
</comment>
<dbReference type="SUPFAM" id="SSF52091">
    <property type="entry name" value="SpoIIaa-like"/>
    <property type="match status" value="1"/>
</dbReference>
<protein>
    <recommendedName>
        <fullName evidence="1">STAS domain-containing protein</fullName>
    </recommendedName>
</protein>
<sequence>MNHTLEKKEQYSLIDLQETFLGNEVPPALEEVARKALKASHNLILNIPQCQDLDNSGAMVLRKINRLCANSLGIFIVVTKNDDLIDKLENAKIQDLEIFYTVEEAIDAVFMHDLENEFGAGEDGYDPEDYDNGED</sequence>
<evidence type="ECO:0000313" key="2">
    <source>
        <dbReference type="EMBL" id="GAA4447724.1"/>
    </source>
</evidence>